<dbReference type="RefSeq" id="WP_011628816.1">
    <property type="nucleotide sequence ID" value="NC_008340.1"/>
</dbReference>
<gene>
    <name evidence="1" type="ordered locus">Mlg_1069</name>
</gene>
<dbReference type="eggNOG" id="ENOG5033I8T">
    <property type="taxonomic scope" value="Bacteria"/>
</dbReference>
<dbReference type="AlphaFoldDB" id="Q0A9R6"/>
<reference evidence="2" key="1">
    <citation type="submission" date="2006-08" db="EMBL/GenBank/DDBJ databases">
        <title>Complete sequence of Alkalilimnicola ehrilichei MLHE-1.</title>
        <authorList>
            <person name="Copeland A."/>
            <person name="Lucas S."/>
            <person name="Lapidus A."/>
            <person name="Barry K."/>
            <person name="Detter J.C."/>
            <person name="Glavina del Rio T."/>
            <person name="Hammon N."/>
            <person name="Israni S."/>
            <person name="Dalin E."/>
            <person name="Tice H."/>
            <person name="Pitluck S."/>
            <person name="Sims D."/>
            <person name="Brettin T."/>
            <person name="Bruce D."/>
            <person name="Han C."/>
            <person name="Tapia R."/>
            <person name="Gilna P."/>
            <person name="Schmutz J."/>
            <person name="Larimer F."/>
            <person name="Land M."/>
            <person name="Hauser L."/>
            <person name="Kyrpides N."/>
            <person name="Mikhailova N."/>
            <person name="Oremland R.S."/>
            <person name="Hoeft S.E."/>
            <person name="Switzer-Blum J."/>
            <person name="Kulp T."/>
            <person name="King G."/>
            <person name="Tabita R."/>
            <person name="Witte B."/>
            <person name="Santini J.M."/>
            <person name="Basu P."/>
            <person name="Hollibaugh J.T."/>
            <person name="Xie G."/>
            <person name="Stolz J.F."/>
            <person name="Richardson P."/>
        </authorList>
    </citation>
    <scope>NUCLEOTIDE SEQUENCE [LARGE SCALE GENOMIC DNA]</scope>
    <source>
        <strain evidence="2">ATCC BAA-1101 / DSM 17681 / MLHE-1</strain>
    </source>
</reference>
<dbReference type="OrthoDB" id="7062241at2"/>
<protein>
    <submittedName>
        <fullName evidence="1">Uncharacterized protein</fullName>
    </submittedName>
</protein>
<dbReference type="Proteomes" id="UP000001962">
    <property type="component" value="Chromosome"/>
</dbReference>
<accession>Q0A9R6</accession>
<organism evidence="1 2">
    <name type="scientific">Alkalilimnicola ehrlichii (strain ATCC BAA-1101 / DSM 17681 / MLHE-1)</name>
    <dbReference type="NCBI Taxonomy" id="187272"/>
    <lineage>
        <taxon>Bacteria</taxon>
        <taxon>Pseudomonadati</taxon>
        <taxon>Pseudomonadota</taxon>
        <taxon>Gammaproteobacteria</taxon>
        <taxon>Chromatiales</taxon>
        <taxon>Ectothiorhodospiraceae</taxon>
        <taxon>Alkalilimnicola</taxon>
    </lineage>
</organism>
<name>Q0A9R6_ALKEH</name>
<proteinExistence type="predicted"/>
<evidence type="ECO:0000313" key="1">
    <source>
        <dbReference type="EMBL" id="ABI56421.1"/>
    </source>
</evidence>
<dbReference type="EMBL" id="CP000453">
    <property type="protein sequence ID" value="ABI56421.1"/>
    <property type="molecule type" value="Genomic_DNA"/>
</dbReference>
<dbReference type="HOGENOM" id="CLU_2140585_0_0_6"/>
<sequence>MQAANVKALKDPIVEEARELLAEVDFRLGSIPTTVRLRLYYEIHNHALGYEQSHFIQTPLQDEPAMVDLEDEKDPDAALEALVSDFIQRYREAEQAGHRPSAGWLMPNRDFC</sequence>
<dbReference type="KEGG" id="aeh:Mlg_1069"/>
<evidence type="ECO:0000313" key="2">
    <source>
        <dbReference type="Proteomes" id="UP000001962"/>
    </source>
</evidence>
<keyword evidence="2" id="KW-1185">Reference proteome</keyword>